<comment type="caution">
    <text evidence="8">The sequence shown here is derived from an EMBL/GenBank/DDBJ whole genome shotgun (WGS) entry which is preliminary data.</text>
</comment>
<dbReference type="InterPro" id="IPR013012">
    <property type="entry name" value="PTS_EIIB_3"/>
</dbReference>
<dbReference type="PROSITE" id="PS51100">
    <property type="entry name" value="PTS_EIIB_TYPE_3"/>
    <property type="match status" value="1"/>
</dbReference>
<name>A0A645FF58_9ZZZZ</name>
<keyword evidence="6" id="KW-0418">Kinase</keyword>
<evidence type="ECO:0000256" key="3">
    <source>
        <dbReference type="ARBA" id="ARBA00022597"/>
    </source>
</evidence>
<dbReference type="SUPFAM" id="SSF52794">
    <property type="entry name" value="PTS system IIB component-like"/>
    <property type="match status" value="1"/>
</dbReference>
<dbReference type="EMBL" id="VSSQ01057329">
    <property type="protein sequence ID" value="MPN11134.1"/>
    <property type="molecule type" value="Genomic_DNA"/>
</dbReference>
<dbReference type="GO" id="GO:0016301">
    <property type="term" value="F:kinase activity"/>
    <property type="evidence" value="ECO:0007669"/>
    <property type="project" value="UniProtKB-KW"/>
</dbReference>
<dbReference type="PANTHER" id="PTHR34581:SF2">
    <property type="entry name" value="PTS SYSTEM N,N'-DIACETYLCHITOBIOSE-SPECIFIC EIIB COMPONENT"/>
    <property type="match status" value="1"/>
</dbReference>
<sequence length="107" mass="12224">MNILLACQLGVTTSMLADRMEKYAASMNGDIHAWAVDFLEIQQEVAKKKIDCILLGPQISYRLKDIKEELAEYDIPIEVISYTDFGTMNVKNIIEKVQKTLKENKNE</sequence>
<dbReference type="Pfam" id="PF02302">
    <property type="entry name" value="PTS_IIB"/>
    <property type="match status" value="1"/>
</dbReference>
<dbReference type="InterPro" id="IPR036095">
    <property type="entry name" value="PTS_EIIB-like_sf"/>
</dbReference>
<reference evidence="8" key="1">
    <citation type="submission" date="2019-08" db="EMBL/GenBank/DDBJ databases">
        <authorList>
            <person name="Kucharzyk K."/>
            <person name="Murdoch R.W."/>
            <person name="Higgins S."/>
            <person name="Loffler F."/>
        </authorList>
    </citation>
    <scope>NUCLEOTIDE SEQUENCE</scope>
</reference>
<dbReference type="Gene3D" id="3.40.50.2300">
    <property type="match status" value="1"/>
</dbReference>
<dbReference type="InterPro" id="IPR003501">
    <property type="entry name" value="PTS_EIIB_2/3"/>
</dbReference>
<evidence type="ECO:0000256" key="5">
    <source>
        <dbReference type="ARBA" id="ARBA00022683"/>
    </source>
</evidence>
<dbReference type="PANTHER" id="PTHR34581">
    <property type="entry name" value="PTS SYSTEM N,N'-DIACETYLCHITOBIOSE-SPECIFIC EIIB COMPONENT"/>
    <property type="match status" value="1"/>
</dbReference>
<protein>
    <submittedName>
        <fullName evidence="8">Lichenan-specific phosphotransferase enzyme IIB component</fullName>
        <ecNumber evidence="8">2.7.1.-</ecNumber>
    </submittedName>
</protein>
<evidence type="ECO:0000313" key="8">
    <source>
        <dbReference type="EMBL" id="MPN11134.1"/>
    </source>
</evidence>
<keyword evidence="3" id="KW-0762">Sugar transport</keyword>
<evidence type="ECO:0000256" key="6">
    <source>
        <dbReference type="ARBA" id="ARBA00022777"/>
    </source>
</evidence>
<accession>A0A645FF58</accession>
<proteinExistence type="predicted"/>
<evidence type="ECO:0000259" key="7">
    <source>
        <dbReference type="PROSITE" id="PS51100"/>
    </source>
</evidence>
<evidence type="ECO:0000256" key="4">
    <source>
        <dbReference type="ARBA" id="ARBA00022679"/>
    </source>
</evidence>
<feature type="domain" description="PTS EIIB type-3" evidence="7">
    <location>
        <begin position="1"/>
        <end position="107"/>
    </location>
</feature>
<keyword evidence="2" id="KW-0597">Phosphoprotein</keyword>
<keyword evidence="1" id="KW-0813">Transport</keyword>
<dbReference type="InterPro" id="IPR051819">
    <property type="entry name" value="PTS_sugar-specific_EIIB"/>
</dbReference>
<dbReference type="AlphaFoldDB" id="A0A645FF58"/>
<organism evidence="8">
    <name type="scientific">bioreactor metagenome</name>
    <dbReference type="NCBI Taxonomy" id="1076179"/>
    <lineage>
        <taxon>unclassified sequences</taxon>
        <taxon>metagenomes</taxon>
        <taxon>ecological metagenomes</taxon>
    </lineage>
</organism>
<evidence type="ECO:0000256" key="2">
    <source>
        <dbReference type="ARBA" id="ARBA00022553"/>
    </source>
</evidence>
<keyword evidence="5" id="KW-0598">Phosphotransferase system</keyword>
<evidence type="ECO:0000256" key="1">
    <source>
        <dbReference type="ARBA" id="ARBA00022448"/>
    </source>
</evidence>
<dbReference type="EC" id="2.7.1.-" evidence="8"/>
<dbReference type="GO" id="GO:0009401">
    <property type="term" value="P:phosphoenolpyruvate-dependent sugar phosphotransferase system"/>
    <property type="evidence" value="ECO:0007669"/>
    <property type="project" value="UniProtKB-KW"/>
</dbReference>
<keyword evidence="4 8" id="KW-0808">Transferase</keyword>
<gene>
    <name evidence="8" type="primary">licB_5</name>
    <name evidence="8" type="ORF">SDC9_158435</name>
</gene>
<dbReference type="GO" id="GO:0008982">
    <property type="term" value="F:protein-N(PI)-phosphohistidine-sugar phosphotransferase activity"/>
    <property type="evidence" value="ECO:0007669"/>
    <property type="project" value="InterPro"/>
</dbReference>